<reference evidence="6" key="1">
    <citation type="journal article" date="2013" name="Environ. Microbiol.">
        <title>Seasonally variable intestinal metagenomes of the red palm weevil (Rhynchophorus ferrugineus).</title>
        <authorList>
            <person name="Jia S."/>
            <person name="Zhang X."/>
            <person name="Zhang G."/>
            <person name="Yin A."/>
            <person name="Zhang S."/>
            <person name="Li F."/>
            <person name="Wang L."/>
            <person name="Zhao D."/>
            <person name="Yun Q."/>
            <person name="Tala"/>
            <person name="Wang J."/>
            <person name="Sun G."/>
            <person name="Baabdullah M."/>
            <person name="Yu X."/>
            <person name="Hu S."/>
            <person name="Al-Mssallem I.S."/>
            <person name="Yu J."/>
        </authorList>
    </citation>
    <scope>NUCLEOTIDE SEQUENCE</scope>
</reference>
<dbReference type="GO" id="GO:0000272">
    <property type="term" value="P:polysaccharide catabolic process"/>
    <property type="evidence" value="ECO:0007669"/>
    <property type="project" value="UniProtKB-KW"/>
</dbReference>
<dbReference type="SUPFAM" id="SSF51445">
    <property type="entry name" value="(Trans)glycosidases"/>
    <property type="match status" value="1"/>
</dbReference>
<evidence type="ECO:0000256" key="3">
    <source>
        <dbReference type="ARBA" id="ARBA00023326"/>
    </source>
</evidence>
<evidence type="ECO:0000256" key="1">
    <source>
        <dbReference type="ARBA" id="ARBA00022801"/>
    </source>
</evidence>
<evidence type="ECO:0000256" key="2">
    <source>
        <dbReference type="ARBA" id="ARBA00023277"/>
    </source>
</evidence>
<dbReference type="InterPro" id="IPR017853">
    <property type="entry name" value="GH"/>
</dbReference>
<proteinExistence type="predicted"/>
<keyword evidence="3" id="KW-0624">Polysaccharide degradation</keyword>
<sequence>MKPSLTAVEGQGGRFGMRQQSGPYRNSPLYQIAGDEFIKKAFIYAREADPNVLLFYNDYNAADPGKRDRIYNMVKIHEGRGCAH</sequence>
<dbReference type="GO" id="GO:0004553">
    <property type="term" value="F:hydrolase activity, hydrolyzing O-glycosyl compounds"/>
    <property type="evidence" value="ECO:0007669"/>
    <property type="project" value="InterPro"/>
</dbReference>
<dbReference type="AlphaFoldDB" id="A0A060CD31"/>
<name>A0A060CD31_9ZZZZ</name>
<feature type="domain" description="GH10" evidence="5">
    <location>
        <begin position="1"/>
        <end position="84"/>
    </location>
</feature>
<dbReference type="Gene3D" id="3.20.20.80">
    <property type="entry name" value="Glycosidases"/>
    <property type="match status" value="1"/>
</dbReference>
<protein>
    <submittedName>
        <fullName evidence="6">Glyco_hydro_10</fullName>
    </submittedName>
</protein>
<dbReference type="EMBL" id="KF125795">
    <property type="protein sequence ID" value="AIA93129.1"/>
    <property type="molecule type" value="Genomic_DNA"/>
</dbReference>
<organism evidence="6">
    <name type="scientific">uncultured microorganism</name>
    <dbReference type="NCBI Taxonomy" id="358574"/>
    <lineage>
        <taxon>unclassified sequences</taxon>
        <taxon>environmental samples</taxon>
    </lineage>
</organism>
<keyword evidence="2" id="KW-0119">Carbohydrate metabolism</keyword>
<feature type="region of interest" description="Disordered" evidence="4">
    <location>
        <begin position="1"/>
        <end position="22"/>
    </location>
</feature>
<evidence type="ECO:0000313" key="6">
    <source>
        <dbReference type="EMBL" id="AIA93129.1"/>
    </source>
</evidence>
<dbReference type="PROSITE" id="PS51760">
    <property type="entry name" value="GH10_2"/>
    <property type="match status" value="1"/>
</dbReference>
<evidence type="ECO:0000256" key="4">
    <source>
        <dbReference type="SAM" id="MobiDB-lite"/>
    </source>
</evidence>
<dbReference type="InterPro" id="IPR001000">
    <property type="entry name" value="GH10_dom"/>
</dbReference>
<accession>A0A060CD31</accession>
<keyword evidence="1" id="KW-0378">Hydrolase</keyword>
<dbReference type="Pfam" id="PF00331">
    <property type="entry name" value="Glyco_hydro_10"/>
    <property type="match status" value="1"/>
</dbReference>
<evidence type="ECO:0000259" key="5">
    <source>
        <dbReference type="PROSITE" id="PS51760"/>
    </source>
</evidence>